<reference evidence="2" key="2">
    <citation type="submission" date="2020-09" db="EMBL/GenBank/DDBJ databases">
        <authorList>
            <person name="Sun Q."/>
            <person name="Ohkuma M."/>
        </authorList>
    </citation>
    <scope>NUCLEOTIDE SEQUENCE</scope>
    <source>
        <strain evidence="2">JCM 5069</strain>
    </source>
</reference>
<evidence type="ECO:0000256" key="1">
    <source>
        <dbReference type="SAM" id="MobiDB-lite"/>
    </source>
</evidence>
<accession>A0A919FV41</accession>
<organism evidence="2 3">
    <name type="scientific">Streptomyces sulfonofaciens</name>
    <dbReference type="NCBI Taxonomy" id="68272"/>
    <lineage>
        <taxon>Bacteria</taxon>
        <taxon>Bacillati</taxon>
        <taxon>Actinomycetota</taxon>
        <taxon>Actinomycetes</taxon>
        <taxon>Kitasatosporales</taxon>
        <taxon>Streptomycetaceae</taxon>
        <taxon>Streptomyces</taxon>
    </lineage>
</organism>
<keyword evidence="3" id="KW-1185">Reference proteome</keyword>
<dbReference type="AlphaFoldDB" id="A0A919FV41"/>
<protein>
    <submittedName>
        <fullName evidence="2">Uncharacterized protein</fullName>
    </submittedName>
</protein>
<comment type="caution">
    <text evidence="2">The sequence shown here is derived from an EMBL/GenBank/DDBJ whole genome shotgun (WGS) entry which is preliminary data.</text>
</comment>
<evidence type="ECO:0000313" key="3">
    <source>
        <dbReference type="Proteomes" id="UP000603708"/>
    </source>
</evidence>
<evidence type="ECO:0000313" key="2">
    <source>
        <dbReference type="EMBL" id="GHH72995.1"/>
    </source>
</evidence>
<dbReference type="Proteomes" id="UP000603708">
    <property type="component" value="Unassembled WGS sequence"/>
</dbReference>
<gene>
    <name evidence="2" type="ORF">GCM10018793_10930</name>
</gene>
<proteinExistence type="predicted"/>
<sequence length="64" mass="6197">MSGVTHGVTRHRKVRSAAAGHPALGRTGAATAGPYAAPPAGPYAAPPAGPYARAAAAGQSYSGR</sequence>
<dbReference type="EMBL" id="BNCD01000002">
    <property type="protein sequence ID" value="GHH72995.1"/>
    <property type="molecule type" value="Genomic_DNA"/>
</dbReference>
<feature type="region of interest" description="Disordered" evidence="1">
    <location>
        <begin position="1"/>
        <end position="64"/>
    </location>
</feature>
<reference evidence="2" key="1">
    <citation type="journal article" date="2014" name="Int. J. Syst. Evol. Microbiol.">
        <title>Complete genome sequence of Corynebacterium casei LMG S-19264T (=DSM 44701T), isolated from a smear-ripened cheese.</title>
        <authorList>
            <consortium name="US DOE Joint Genome Institute (JGI-PGF)"/>
            <person name="Walter F."/>
            <person name="Albersmeier A."/>
            <person name="Kalinowski J."/>
            <person name="Ruckert C."/>
        </authorList>
    </citation>
    <scope>NUCLEOTIDE SEQUENCE</scope>
    <source>
        <strain evidence="2">JCM 5069</strain>
    </source>
</reference>
<name>A0A919FV41_9ACTN</name>
<feature type="compositionally biased region" description="Pro residues" evidence="1">
    <location>
        <begin position="36"/>
        <end position="49"/>
    </location>
</feature>
<feature type="compositionally biased region" description="Low complexity" evidence="1">
    <location>
        <begin position="25"/>
        <end position="35"/>
    </location>
</feature>